<organism evidence="10 12">
    <name type="scientific">Bursaphelenchus xylophilus</name>
    <name type="common">Pinewood nematode worm</name>
    <name type="synonym">Aphelenchoides xylophilus</name>
    <dbReference type="NCBI Taxonomy" id="6326"/>
    <lineage>
        <taxon>Eukaryota</taxon>
        <taxon>Metazoa</taxon>
        <taxon>Ecdysozoa</taxon>
        <taxon>Nematoda</taxon>
        <taxon>Chromadorea</taxon>
        <taxon>Rhabditida</taxon>
        <taxon>Tylenchina</taxon>
        <taxon>Tylenchomorpha</taxon>
        <taxon>Aphelenchoidea</taxon>
        <taxon>Aphelenchoididae</taxon>
        <taxon>Bursaphelenchus</taxon>
    </lineage>
</organism>
<dbReference type="Proteomes" id="UP000095284">
    <property type="component" value="Unplaced"/>
</dbReference>
<dbReference type="eggNOG" id="KOG1695">
    <property type="taxonomic scope" value="Eukaryota"/>
</dbReference>
<feature type="region of interest" description="Disordered" evidence="5">
    <location>
        <begin position="1"/>
        <end position="71"/>
    </location>
</feature>
<dbReference type="CDD" id="cd03192">
    <property type="entry name" value="GST_C_Sigma_like"/>
    <property type="match status" value="1"/>
</dbReference>
<dbReference type="SUPFAM" id="SSF47616">
    <property type="entry name" value="GST C-terminal domain-like"/>
    <property type="match status" value="1"/>
</dbReference>
<evidence type="ECO:0000313" key="8">
    <source>
        <dbReference type="EMBL" id="CAD5215217.1"/>
    </source>
</evidence>
<dbReference type="FunFam" id="3.40.30.10:FF:000258">
    <property type="entry name" value="Glutathione S-transferase"/>
    <property type="match status" value="1"/>
</dbReference>
<dbReference type="GO" id="GO:0004364">
    <property type="term" value="F:glutathione transferase activity"/>
    <property type="evidence" value="ECO:0007669"/>
    <property type="project" value="UniProtKB-EC"/>
</dbReference>
<dbReference type="Gene3D" id="1.20.1050.10">
    <property type="match status" value="1"/>
</dbReference>
<gene>
    <name evidence="8" type="ORF">BXYJ_LOCUS3919</name>
</gene>
<evidence type="ECO:0000256" key="4">
    <source>
        <dbReference type="ARBA" id="ARBA00047960"/>
    </source>
</evidence>
<dbReference type="Proteomes" id="UP000582659">
    <property type="component" value="Unassembled WGS sequence"/>
</dbReference>
<dbReference type="AlphaFoldDB" id="A0A1I7RPX3"/>
<evidence type="ECO:0000259" key="6">
    <source>
        <dbReference type="PROSITE" id="PS50404"/>
    </source>
</evidence>
<evidence type="ECO:0000256" key="2">
    <source>
        <dbReference type="ARBA" id="ARBA00022679"/>
    </source>
</evidence>
<feature type="domain" description="GST C-terminal" evidence="7">
    <location>
        <begin position="155"/>
        <end position="279"/>
    </location>
</feature>
<dbReference type="InterPro" id="IPR004046">
    <property type="entry name" value="GST_C"/>
</dbReference>
<dbReference type="InterPro" id="IPR050213">
    <property type="entry name" value="GST_superfamily"/>
</dbReference>
<evidence type="ECO:0000256" key="3">
    <source>
        <dbReference type="ARBA" id="ARBA00038317"/>
    </source>
</evidence>
<protein>
    <recommendedName>
        <fullName evidence="1">glutathione transferase</fullName>
        <ecNumber evidence="1">2.5.1.18</ecNumber>
    </recommendedName>
</protein>
<dbReference type="EC" id="2.5.1.18" evidence="1"/>
<reference evidence="9" key="2">
    <citation type="submission" date="2020-08" db="EMBL/GenBank/DDBJ databases">
        <authorList>
            <person name="Kikuchi T."/>
        </authorList>
    </citation>
    <scope>NUCLEOTIDE SEQUENCE</scope>
    <source>
        <strain evidence="8">Ka4C1</strain>
    </source>
</reference>
<reference evidence="12" key="1">
    <citation type="submission" date="2016-11" db="UniProtKB">
        <authorList>
            <consortium name="WormBaseParasite"/>
        </authorList>
    </citation>
    <scope>IDENTIFICATION</scope>
</reference>
<evidence type="ECO:0000259" key="7">
    <source>
        <dbReference type="PROSITE" id="PS50405"/>
    </source>
</evidence>
<evidence type="ECO:0000313" key="12">
    <source>
        <dbReference type="WBParaSite" id="BXY_0276400.1"/>
    </source>
</evidence>
<dbReference type="PANTHER" id="PTHR11571:SF224">
    <property type="entry name" value="HEMATOPOIETIC PROSTAGLANDIN D SYNTHASE"/>
    <property type="match status" value="1"/>
</dbReference>
<accession>A0A1I7RPX3</accession>
<evidence type="ECO:0000313" key="9">
    <source>
        <dbReference type="EMBL" id="CAG9096764.1"/>
    </source>
</evidence>
<evidence type="ECO:0000313" key="11">
    <source>
        <dbReference type="Proteomes" id="UP000659654"/>
    </source>
</evidence>
<dbReference type="Gene3D" id="3.40.30.10">
    <property type="entry name" value="Glutaredoxin"/>
    <property type="match status" value="1"/>
</dbReference>
<sequence length="279" mass="32508">MTLSNHNSKLRRQDKSLDESSEINTEEMESSEEVDMDGYGTERIYPKQSSSTPAPITTTTQHPPTSTSTPAAPPKPIYKLIYFDARGICESIRLMFIYSNISFIDKRITLNEWMRLKETTEFGKLPILEVNGKRLSQCLAISRYLANKFGIAGVDQWEIAKLDEISEFHREVVHEMSPYFYVLGGYRKGNVDQLRRDVFLPAVERHLPTYVKLLKKSKSGFFGKKVSWIDFTISEFLYTIKTYEGRILRKFPQLVRFLDRVYHLPEIRAYLKERTRTPL</sequence>
<comment type="catalytic activity">
    <reaction evidence="4">
        <text>RX + glutathione = an S-substituted glutathione + a halide anion + H(+)</text>
        <dbReference type="Rhea" id="RHEA:16437"/>
        <dbReference type="ChEBI" id="CHEBI:15378"/>
        <dbReference type="ChEBI" id="CHEBI:16042"/>
        <dbReference type="ChEBI" id="CHEBI:17792"/>
        <dbReference type="ChEBI" id="CHEBI:57925"/>
        <dbReference type="ChEBI" id="CHEBI:90779"/>
        <dbReference type="EC" id="2.5.1.18"/>
    </reaction>
</comment>
<dbReference type="SFLD" id="SFLDG00363">
    <property type="entry name" value="AMPS_(cytGST):_Alpha-__Mu-__Pi"/>
    <property type="match status" value="1"/>
</dbReference>
<dbReference type="CDD" id="cd03039">
    <property type="entry name" value="GST_N_Sigma_like"/>
    <property type="match status" value="1"/>
</dbReference>
<dbReference type="EMBL" id="CAJFDI010000002">
    <property type="protein sequence ID" value="CAD5215217.1"/>
    <property type="molecule type" value="Genomic_DNA"/>
</dbReference>
<dbReference type="SUPFAM" id="SSF52833">
    <property type="entry name" value="Thioredoxin-like"/>
    <property type="match status" value="1"/>
</dbReference>
<dbReference type="PROSITE" id="PS50405">
    <property type="entry name" value="GST_CTER"/>
    <property type="match status" value="1"/>
</dbReference>
<name>A0A1I7RPX3_BURXY</name>
<dbReference type="OrthoDB" id="4951845at2759"/>
<dbReference type="Pfam" id="PF14497">
    <property type="entry name" value="GST_C_3"/>
    <property type="match status" value="1"/>
</dbReference>
<dbReference type="Pfam" id="PF02798">
    <property type="entry name" value="GST_N"/>
    <property type="match status" value="1"/>
</dbReference>
<dbReference type="SMR" id="A0A1I7RPX3"/>
<keyword evidence="2" id="KW-0808">Transferase</keyword>
<feature type="compositionally biased region" description="Acidic residues" evidence="5">
    <location>
        <begin position="19"/>
        <end position="36"/>
    </location>
</feature>
<dbReference type="WBParaSite" id="BXY_0276400.1">
    <property type="protein sequence ID" value="BXY_0276400.1"/>
    <property type="gene ID" value="BXY_0276400"/>
</dbReference>
<keyword evidence="11" id="KW-1185">Reference proteome</keyword>
<dbReference type="PROSITE" id="PS50404">
    <property type="entry name" value="GST_NTER"/>
    <property type="match status" value="1"/>
</dbReference>
<dbReference type="Proteomes" id="UP000659654">
    <property type="component" value="Unassembled WGS sequence"/>
</dbReference>
<evidence type="ECO:0000313" key="10">
    <source>
        <dbReference type="Proteomes" id="UP000095284"/>
    </source>
</evidence>
<feature type="domain" description="GST N-terminal" evidence="6">
    <location>
        <begin position="76"/>
        <end position="153"/>
    </location>
</feature>
<dbReference type="InterPro" id="IPR004045">
    <property type="entry name" value="Glutathione_S-Trfase_N"/>
</dbReference>
<feature type="compositionally biased region" description="Low complexity" evidence="5">
    <location>
        <begin position="49"/>
        <end position="70"/>
    </location>
</feature>
<dbReference type="InterPro" id="IPR040079">
    <property type="entry name" value="Glutathione_S-Trfase"/>
</dbReference>
<dbReference type="SFLD" id="SFLDG01205">
    <property type="entry name" value="AMPS.1"/>
    <property type="match status" value="1"/>
</dbReference>
<dbReference type="InterPro" id="IPR036282">
    <property type="entry name" value="Glutathione-S-Trfase_C_sf"/>
</dbReference>
<dbReference type="InterPro" id="IPR036249">
    <property type="entry name" value="Thioredoxin-like_sf"/>
</dbReference>
<comment type="similarity">
    <text evidence="3">Belongs to the GST superfamily. Sigma family.</text>
</comment>
<dbReference type="PANTHER" id="PTHR11571">
    <property type="entry name" value="GLUTATHIONE S-TRANSFERASE"/>
    <property type="match status" value="1"/>
</dbReference>
<evidence type="ECO:0000256" key="1">
    <source>
        <dbReference type="ARBA" id="ARBA00012452"/>
    </source>
</evidence>
<dbReference type="SFLD" id="SFLDS00019">
    <property type="entry name" value="Glutathione_Transferase_(cytos"/>
    <property type="match status" value="1"/>
</dbReference>
<proteinExistence type="inferred from homology"/>
<evidence type="ECO:0000256" key="5">
    <source>
        <dbReference type="SAM" id="MobiDB-lite"/>
    </source>
</evidence>
<dbReference type="GO" id="GO:0006749">
    <property type="term" value="P:glutathione metabolic process"/>
    <property type="evidence" value="ECO:0007669"/>
    <property type="project" value="TreeGrafter"/>
</dbReference>
<dbReference type="InterPro" id="IPR010987">
    <property type="entry name" value="Glutathione-S-Trfase_C-like"/>
</dbReference>
<dbReference type="EMBL" id="CAJFCV020000002">
    <property type="protein sequence ID" value="CAG9096764.1"/>
    <property type="molecule type" value="Genomic_DNA"/>
</dbReference>